<accession>A0A9W9ACG9</accession>
<evidence type="ECO:0000313" key="3">
    <source>
        <dbReference type="Proteomes" id="UP001150238"/>
    </source>
</evidence>
<comment type="caution">
    <text evidence="2">The sequence shown here is derived from an EMBL/GenBank/DDBJ whole genome shotgun (WGS) entry which is preliminary data.</text>
</comment>
<dbReference type="InterPro" id="IPR001810">
    <property type="entry name" value="F-box_dom"/>
</dbReference>
<proteinExistence type="predicted"/>
<dbReference type="AlphaFoldDB" id="A0A9W9ACG9"/>
<protein>
    <recommendedName>
        <fullName evidence="1">F-box domain-containing protein</fullName>
    </recommendedName>
</protein>
<sequence length="345" mass="38832">MATLETHNGTSIENYLRRMVNLKTWIVNCNLHQHFYAGATVDDFLPSHPFHCAAIGTTTCYVLAGGESGEVVFDIASGLYDCLQISQHGASSLLIILKSKCSNSSNTYGEWFMHSKLDKVFQTCRLDCKEGQLQHPLTYIHRELPGWIDHLNPKNVQVNGPGLRASSSDILCVEVDQNTKKLPLELIDDILSYLKLGDICGLSRTSKYHLHIAHRAFHQCIRIVLRNFVINPDDFIRTMDDTHSCITGAAVLKLAEINQLSHFLLVIAAPKNGIRRWSEYALNQKWILRNNGDPEFTDNYCVSASEWETAKMERIRILISRAESYVPVILGFSTMASFPAPHSIS</sequence>
<feature type="domain" description="F-box" evidence="1">
    <location>
        <begin position="181"/>
        <end position="207"/>
    </location>
</feature>
<gene>
    <name evidence="2" type="ORF">C8J55DRAFT_561156</name>
</gene>
<dbReference type="EMBL" id="JANVFS010000017">
    <property type="protein sequence ID" value="KAJ4478789.1"/>
    <property type="molecule type" value="Genomic_DNA"/>
</dbReference>
<evidence type="ECO:0000313" key="2">
    <source>
        <dbReference type="EMBL" id="KAJ4478789.1"/>
    </source>
</evidence>
<dbReference type="Pfam" id="PF00646">
    <property type="entry name" value="F-box"/>
    <property type="match status" value="1"/>
</dbReference>
<reference evidence="2" key="1">
    <citation type="submission" date="2022-08" db="EMBL/GenBank/DDBJ databases">
        <authorList>
            <consortium name="DOE Joint Genome Institute"/>
            <person name="Min B."/>
            <person name="Riley R."/>
            <person name="Sierra-Patev S."/>
            <person name="Naranjo-Ortiz M."/>
            <person name="Looney B."/>
            <person name="Konkel Z."/>
            <person name="Slot J.C."/>
            <person name="Sakamoto Y."/>
            <person name="Steenwyk J.L."/>
            <person name="Rokas A."/>
            <person name="Carro J."/>
            <person name="Camarero S."/>
            <person name="Ferreira P."/>
            <person name="Molpeceres G."/>
            <person name="Ruiz-Duenas F.J."/>
            <person name="Serrano A."/>
            <person name="Henrissat B."/>
            <person name="Drula E."/>
            <person name="Hughes K.W."/>
            <person name="Mata J.L."/>
            <person name="Ishikawa N.K."/>
            <person name="Vargas-Isla R."/>
            <person name="Ushijima S."/>
            <person name="Smith C.A."/>
            <person name="Ahrendt S."/>
            <person name="Andreopoulos W."/>
            <person name="He G."/>
            <person name="Labutti K."/>
            <person name="Lipzen A."/>
            <person name="Ng V."/>
            <person name="Sandor L."/>
            <person name="Barry K."/>
            <person name="Martinez A.T."/>
            <person name="Xiao Y."/>
            <person name="Gibbons J.G."/>
            <person name="Terashima K."/>
            <person name="Hibbett D.S."/>
            <person name="Grigoriev I.V."/>
        </authorList>
    </citation>
    <scope>NUCLEOTIDE SEQUENCE</scope>
    <source>
        <strain evidence="2">Sp2 HRB7682 ss15</strain>
    </source>
</reference>
<dbReference type="Proteomes" id="UP001150238">
    <property type="component" value="Unassembled WGS sequence"/>
</dbReference>
<organism evidence="2 3">
    <name type="scientific">Lentinula lateritia</name>
    <dbReference type="NCBI Taxonomy" id="40482"/>
    <lineage>
        <taxon>Eukaryota</taxon>
        <taxon>Fungi</taxon>
        <taxon>Dikarya</taxon>
        <taxon>Basidiomycota</taxon>
        <taxon>Agaricomycotina</taxon>
        <taxon>Agaricomycetes</taxon>
        <taxon>Agaricomycetidae</taxon>
        <taxon>Agaricales</taxon>
        <taxon>Marasmiineae</taxon>
        <taxon>Omphalotaceae</taxon>
        <taxon>Lentinula</taxon>
    </lineage>
</organism>
<name>A0A9W9ACG9_9AGAR</name>
<evidence type="ECO:0000259" key="1">
    <source>
        <dbReference type="Pfam" id="PF00646"/>
    </source>
</evidence>
<reference evidence="2" key="2">
    <citation type="journal article" date="2023" name="Proc. Natl. Acad. Sci. U.S.A.">
        <title>A global phylogenomic analysis of the shiitake genus Lentinula.</title>
        <authorList>
            <person name="Sierra-Patev S."/>
            <person name="Min B."/>
            <person name="Naranjo-Ortiz M."/>
            <person name="Looney B."/>
            <person name="Konkel Z."/>
            <person name="Slot J.C."/>
            <person name="Sakamoto Y."/>
            <person name="Steenwyk J.L."/>
            <person name="Rokas A."/>
            <person name="Carro J."/>
            <person name="Camarero S."/>
            <person name="Ferreira P."/>
            <person name="Molpeceres G."/>
            <person name="Ruiz-Duenas F.J."/>
            <person name="Serrano A."/>
            <person name="Henrissat B."/>
            <person name="Drula E."/>
            <person name="Hughes K.W."/>
            <person name="Mata J.L."/>
            <person name="Ishikawa N.K."/>
            <person name="Vargas-Isla R."/>
            <person name="Ushijima S."/>
            <person name="Smith C.A."/>
            <person name="Donoghue J."/>
            <person name="Ahrendt S."/>
            <person name="Andreopoulos W."/>
            <person name="He G."/>
            <person name="LaButti K."/>
            <person name="Lipzen A."/>
            <person name="Ng V."/>
            <person name="Riley R."/>
            <person name="Sandor L."/>
            <person name="Barry K."/>
            <person name="Martinez A.T."/>
            <person name="Xiao Y."/>
            <person name="Gibbons J.G."/>
            <person name="Terashima K."/>
            <person name="Grigoriev I.V."/>
            <person name="Hibbett D."/>
        </authorList>
    </citation>
    <scope>NUCLEOTIDE SEQUENCE</scope>
    <source>
        <strain evidence="2">Sp2 HRB7682 ss15</strain>
    </source>
</reference>